<evidence type="ECO:0000313" key="3">
    <source>
        <dbReference type="Proteomes" id="UP000250321"/>
    </source>
</evidence>
<dbReference type="Proteomes" id="UP000250321">
    <property type="component" value="Unassembled WGS sequence"/>
</dbReference>
<dbReference type="AlphaFoldDB" id="A0A315AXE9"/>
<accession>A0A315AXE9</accession>
<feature type="compositionally biased region" description="Basic and acidic residues" evidence="1">
    <location>
        <begin position="19"/>
        <end position="40"/>
    </location>
</feature>
<feature type="region of interest" description="Disordered" evidence="1">
    <location>
        <begin position="19"/>
        <end position="63"/>
    </location>
</feature>
<name>A0A315AXE9_PRUYE</name>
<gene>
    <name evidence="2" type="ORF">Pyn_18607</name>
</gene>
<keyword evidence="3" id="KW-1185">Reference proteome</keyword>
<reference evidence="2 3" key="1">
    <citation type="submission" date="2018-02" db="EMBL/GenBank/DDBJ databases">
        <title>Draft genome of wild Prunus yedoensis var. nudiflora.</title>
        <authorList>
            <person name="Baek S."/>
            <person name="Kim J.-H."/>
            <person name="Choi K."/>
            <person name="Kim G.-B."/>
            <person name="Cho A."/>
            <person name="Jang H."/>
            <person name="Shin C.-H."/>
            <person name="Yu H.-J."/>
            <person name="Mun J.-H."/>
        </authorList>
    </citation>
    <scope>NUCLEOTIDE SEQUENCE [LARGE SCALE GENOMIC DNA]</scope>
    <source>
        <strain evidence="3">cv. Jeju island</strain>
        <tissue evidence="2">Leaf</tissue>
    </source>
</reference>
<evidence type="ECO:0000313" key="2">
    <source>
        <dbReference type="EMBL" id="PQQ18896.1"/>
    </source>
</evidence>
<comment type="caution">
    <text evidence="2">The sequence shown here is derived from an EMBL/GenBank/DDBJ whole genome shotgun (WGS) entry which is preliminary data.</text>
</comment>
<sequence length="63" mass="7465">MPLLHCLMTIYEEEVELGRDYHDKSEQEMEVVDDHHDMKSKQGQHPHANDDHDCPPNDFISYN</sequence>
<organism evidence="2 3">
    <name type="scientific">Prunus yedoensis var. nudiflora</name>
    <dbReference type="NCBI Taxonomy" id="2094558"/>
    <lineage>
        <taxon>Eukaryota</taxon>
        <taxon>Viridiplantae</taxon>
        <taxon>Streptophyta</taxon>
        <taxon>Embryophyta</taxon>
        <taxon>Tracheophyta</taxon>
        <taxon>Spermatophyta</taxon>
        <taxon>Magnoliopsida</taxon>
        <taxon>eudicotyledons</taxon>
        <taxon>Gunneridae</taxon>
        <taxon>Pentapetalae</taxon>
        <taxon>rosids</taxon>
        <taxon>fabids</taxon>
        <taxon>Rosales</taxon>
        <taxon>Rosaceae</taxon>
        <taxon>Amygdaloideae</taxon>
        <taxon>Amygdaleae</taxon>
        <taxon>Prunus</taxon>
    </lineage>
</organism>
<evidence type="ECO:0000256" key="1">
    <source>
        <dbReference type="SAM" id="MobiDB-lite"/>
    </source>
</evidence>
<dbReference type="EMBL" id="PJQY01000092">
    <property type="protein sequence ID" value="PQQ18896.1"/>
    <property type="molecule type" value="Genomic_DNA"/>
</dbReference>
<proteinExistence type="predicted"/>
<protein>
    <submittedName>
        <fullName evidence="2">Uncharacterized protein</fullName>
    </submittedName>
</protein>